<evidence type="ECO:0000256" key="4">
    <source>
        <dbReference type="ARBA" id="ARBA00022519"/>
    </source>
</evidence>
<dbReference type="AlphaFoldDB" id="A0A512DJR4"/>
<keyword evidence="3" id="KW-1003">Cell membrane</keyword>
<keyword evidence="5 9" id="KW-0812">Transmembrane</keyword>
<evidence type="ECO:0000256" key="8">
    <source>
        <dbReference type="ARBA" id="ARBA00038436"/>
    </source>
</evidence>
<keyword evidence="2 9" id="KW-0813">Transport</keyword>
<feature type="transmembrane region" description="Helical" evidence="9">
    <location>
        <begin position="123"/>
        <end position="144"/>
    </location>
</feature>
<gene>
    <name evidence="11" type="ORF">SAE02_05780</name>
</gene>
<dbReference type="Pfam" id="PF04290">
    <property type="entry name" value="DctQ"/>
    <property type="match status" value="1"/>
</dbReference>
<evidence type="ECO:0000256" key="5">
    <source>
        <dbReference type="ARBA" id="ARBA00022692"/>
    </source>
</evidence>
<dbReference type="PANTHER" id="PTHR35011">
    <property type="entry name" value="2,3-DIKETO-L-GULONATE TRAP TRANSPORTER SMALL PERMEASE PROTEIN YIAM"/>
    <property type="match status" value="1"/>
</dbReference>
<keyword evidence="12" id="KW-1185">Reference proteome</keyword>
<feature type="transmembrane region" description="Helical" evidence="9">
    <location>
        <begin position="36"/>
        <end position="60"/>
    </location>
</feature>
<evidence type="ECO:0000256" key="9">
    <source>
        <dbReference type="RuleBase" id="RU369079"/>
    </source>
</evidence>
<dbReference type="PANTHER" id="PTHR35011:SF5">
    <property type="entry name" value="SIALIC ACID TRAP TRANSPORTER SMALL PERMEASE PROTEIN SIAQ"/>
    <property type="match status" value="1"/>
</dbReference>
<reference evidence="11 12" key="1">
    <citation type="submission" date="2019-07" db="EMBL/GenBank/DDBJ databases">
        <title>Whole genome shotgun sequence of Skermanella aerolata NBRC 106429.</title>
        <authorList>
            <person name="Hosoyama A."/>
            <person name="Uohara A."/>
            <person name="Ohji S."/>
            <person name="Ichikawa N."/>
        </authorList>
    </citation>
    <scope>NUCLEOTIDE SEQUENCE [LARGE SCALE GENOMIC DNA]</scope>
    <source>
        <strain evidence="11 12">NBRC 106429</strain>
    </source>
</reference>
<dbReference type="InterPro" id="IPR007387">
    <property type="entry name" value="TRAP_DctQ"/>
</dbReference>
<comment type="caution">
    <text evidence="9">Lacks conserved residue(s) required for the propagation of feature annotation.</text>
</comment>
<dbReference type="GO" id="GO:0005886">
    <property type="term" value="C:plasma membrane"/>
    <property type="evidence" value="ECO:0007669"/>
    <property type="project" value="UniProtKB-SubCell"/>
</dbReference>
<evidence type="ECO:0000259" key="10">
    <source>
        <dbReference type="Pfam" id="PF04290"/>
    </source>
</evidence>
<dbReference type="EMBL" id="BJYZ01000002">
    <property type="protein sequence ID" value="GEO36430.1"/>
    <property type="molecule type" value="Genomic_DNA"/>
</dbReference>
<organism evidence="11 12">
    <name type="scientific">Skermanella aerolata</name>
    <dbReference type="NCBI Taxonomy" id="393310"/>
    <lineage>
        <taxon>Bacteria</taxon>
        <taxon>Pseudomonadati</taxon>
        <taxon>Pseudomonadota</taxon>
        <taxon>Alphaproteobacteria</taxon>
        <taxon>Rhodospirillales</taxon>
        <taxon>Azospirillaceae</taxon>
        <taxon>Skermanella</taxon>
    </lineage>
</organism>
<protein>
    <recommendedName>
        <fullName evidence="9">TRAP transporter small permease protein</fullName>
    </recommendedName>
</protein>
<evidence type="ECO:0000256" key="6">
    <source>
        <dbReference type="ARBA" id="ARBA00022989"/>
    </source>
</evidence>
<dbReference type="InterPro" id="IPR055348">
    <property type="entry name" value="DctQ"/>
</dbReference>
<dbReference type="GO" id="GO:0022857">
    <property type="term" value="F:transmembrane transporter activity"/>
    <property type="evidence" value="ECO:0007669"/>
    <property type="project" value="UniProtKB-UniRule"/>
</dbReference>
<keyword evidence="6 9" id="KW-1133">Transmembrane helix</keyword>
<comment type="similarity">
    <text evidence="8 9">Belongs to the TRAP transporter small permease family.</text>
</comment>
<evidence type="ECO:0000256" key="7">
    <source>
        <dbReference type="ARBA" id="ARBA00023136"/>
    </source>
</evidence>
<sequence>MTSWIVKAEGLLASLLLAVIVLLVFAAGIMRWFGHPLVWSVDLAQLLFVWVSFIGADLALRKRAHIGIDYLVKRLPGQARAALDLVLGAVVLGFLLTMAVMGYRLTMLNLERQFGDSGISYGFVTAAVPIGCLLLAITLAGQMLRTAATLRSRPQPVFAAASTPVHAEELVP</sequence>
<accession>A0A512DJR4</accession>
<keyword evidence="7 9" id="KW-0472">Membrane</keyword>
<name>A0A512DJR4_9PROT</name>
<evidence type="ECO:0000256" key="1">
    <source>
        <dbReference type="ARBA" id="ARBA00004429"/>
    </source>
</evidence>
<evidence type="ECO:0000313" key="11">
    <source>
        <dbReference type="EMBL" id="GEO36430.1"/>
    </source>
</evidence>
<comment type="subcellular location">
    <subcellularLocation>
        <location evidence="1 9">Cell inner membrane</location>
        <topology evidence="1 9">Multi-pass membrane protein</topology>
    </subcellularLocation>
</comment>
<comment type="subunit">
    <text evidence="9">The complex comprises the extracytoplasmic solute receptor protein and the two transmembrane proteins.</text>
</comment>
<evidence type="ECO:0000256" key="3">
    <source>
        <dbReference type="ARBA" id="ARBA00022475"/>
    </source>
</evidence>
<dbReference type="RefSeq" id="WP_044425450.1">
    <property type="nucleotide sequence ID" value="NZ_BJYZ01000002.1"/>
</dbReference>
<proteinExistence type="inferred from homology"/>
<comment type="caution">
    <text evidence="11">The sequence shown here is derived from an EMBL/GenBank/DDBJ whole genome shotgun (WGS) entry which is preliminary data.</text>
</comment>
<feature type="domain" description="Tripartite ATP-independent periplasmic transporters DctQ component" evidence="10">
    <location>
        <begin position="20"/>
        <end position="147"/>
    </location>
</feature>
<feature type="transmembrane region" description="Helical" evidence="9">
    <location>
        <begin position="81"/>
        <end position="103"/>
    </location>
</feature>
<dbReference type="GO" id="GO:0015740">
    <property type="term" value="P:C4-dicarboxylate transport"/>
    <property type="evidence" value="ECO:0007669"/>
    <property type="project" value="TreeGrafter"/>
</dbReference>
<dbReference type="OrthoDB" id="7843639at2"/>
<dbReference type="Proteomes" id="UP000321523">
    <property type="component" value="Unassembled WGS sequence"/>
</dbReference>
<keyword evidence="4 9" id="KW-0997">Cell inner membrane</keyword>
<evidence type="ECO:0000313" key="12">
    <source>
        <dbReference type="Proteomes" id="UP000321523"/>
    </source>
</evidence>
<evidence type="ECO:0000256" key="2">
    <source>
        <dbReference type="ARBA" id="ARBA00022448"/>
    </source>
</evidence>
<comment type="function">
    <text evidence="9">Part of the tripartite ATP-independent periplasmic (TRAP) transport system.</text>
</comment>